<dbReference type="PANTHER" id="PTHR43725">
    <property type="entry name" value="UDP-GLUCOSE 4-EPIMERASE"/>
    <property type="match status" value="1"/>
</dbReference>
<keyword evidence="8" id="KW-0119">Carbohydrate metabolism</keyword>
<dbReference type="RefSeq" id="WP_044681484.1">
    <property type="nucleotide sequence ID" value="NZ_CEHN01000003.1"/>
</dbReference>
<accession>A0A123TSD5</accession>
<dbReference type="GO" id="GO:0006012">
    <property type="term" value="P:galactose metabolic process"/>
    <property type="evidence" value="ECO:0007669"/>
    <property type="project" value="UniProtKB-UniPathway"/>
</dbReference>
<dbReference type="Gene3D" id="3.40.50.720">
    <property type="entry name" value="NAD(P)-binding Rossmann-like Domain"/>
    <property type="match status" value="1"/>
</dbReference>
<evidence type="ECO:0000256" key="1">
    <source>
        <dbReference type="ARBA" id="ARBA00000083"/>
    </source>
</evidence>
<dbReference type="Gene3D" id="3.90.25.10">
    <property type="entry name" value="UDP-galactose 4-epimerase, domain 1"/>
    <property type="match status" value="1"/>
</dbReference>
<evidence type="ECO:0000313" key="11">
    <source>
        <dbReference type="Proteomes" id="UP000074356"/>
    </source>
</evidence>
<proteinExistence type="inferred from homology"/>
<comment type="similarity">
    <text evidence="3 8">Belongs to the NAD(P)-dependent epimerase/dehydratase family.</text>
</comment>
<protein>
    <recommendedName>
        <fullName evidence="5 8">UDP-glucose 4-epimerase</fullName>
        <ecNumber evidence="4 8">5.1.3.2</ecNumber>
    </recommendedName>
</protein>
<evidence type="ECO:0000256" key="4">
    <source>
        <dbReference type="ARBA" id="ARBA00013189"/>
    </source>
</evidence>
<dbReference type="EMBL" id="FIIB01000009">
    <property type="protein sequence ID" value="CYV60695.1"/>
    <property type="molecule type" value="Genomic_DNA"/>
</dbReference>
<evidence type="ECO:0000313" key="10">
    <source>
        <dbReference type="EMBL" id="CYV60695.1"/>
    </source>
</evidence>
<dbReference type="GO" id="GO:0003978">
    <property type="term" value="F:UDP-glucose 4-epimerase activity"/>
    <property type="evidence" value="ECO:0007669"/>
    <property type="project" value="UniProtKB-UniRule"/>
</dbReference>
<gene>
    <name evidence="10" type="primary">galE_1</name>
    <name evidence="10" type="ORF">ERS132440_01201</name>
</gene>
<dbReference type="PANTHER" id="PTHR43725:SF47">
    <property type="entry name" value="UDP-GLUCOSE 4-EPIMERASE"/>
    <property type="match status" value="1"/>
</dbReference>
<evidence type="ECO:0000256" key="5">
    <source>
        <dbReference type="ARBA" id="ARBA00018569"/>
    </source>
</evidence>
<dbReference type="NCBIfam" id="NF007956">
    <property type="entry name" value="PRK10675.1"/>
    <property type="match status" value="1"/>
</dbReference>
<organism evidence="10 11">
    <name type="scientific">Streptococcus suis</name>
    <dbReference type="NCBI Taxonomy" id="1307"/>
    <lineage>
        <taxon>Bacteria</taxon>
        <taxon>Bacillati</taxon>
        <taxon>Bacillota</taxon>
        <taxon>Bacilli</taxon>
        <taxon>Lactobacillales</taxon>
        <taxon>Streptococcaceae</taxon>
        <taxon>Streptococcus</taxon>
    </lineage>
</organism>
<dbReference type="CDD" id="cd05247">
    <property type="entry name" value="UDP_G4E_1_SDR_e"/>
    <property type="match status" value="1"/>
</dbReference>
<sequence>MSILVTGGAGYIGSHTVVELLKLGKEVVIVDNLSNSSILVLDRIETITGKRPTFYELDVADKEALRQVFENENIEAAIHFAGYKAVGESVAKPIMYYENNIMSTLALVEVMTEFSVKKIVFSSSATVYGLNNPSPLVETMPTSATNPYGYTKVMLEQILRDVEVADKEWSIALLRYFNPIGAHESGLIGEDPAGIPNNLMPFIAQVAVGKREELSVFGNDYDTVDGTGVRDYIHVIDLALGHIKALEKISTTAGVHTYNLGSGQGTSVLELVQAFEKVNGVPVPYKIVDRRPGDVATCYANADKAWKELNWKTEKTIEDMCRDTWNWQSKNPNGYEG</sequence>
<dbReference type="AlphaFoldDB" id="A0A123TSD5"/>
<keyword evidence="6 8" id="KW-0520">NAD</keyword>
<dbReference type="InterPro" id="IPR005886">
    <property type="entry name" value="UDP_G4E"/>
</dbReference>
<evidence type="ECO:0000256" key="2">
    <source>
        <dbReference type="ARBA" id="ARBA00001911"/>
    </source>
</evidence>
<feature type="domain" description="NAD(P)-binding" evidence="9">
    <location>
        <begin position="4"/>
        <end position="324"/>
    </location>
</feature>
<reference evidence="10 11" key="1">
    <citation type="submission" date="2016-02" db="EMBL/GenBank/DDBJ databases">
        <authorList>
            <consortium name="Pathogen Informatics"/>
        </authorList>
    </citation>
    <scope>NUCLEOTIDE SEQUENCE [LARGE SCALE GENOMIC DNA]</scope>
    <source>
        <strain evidence="10 11">LSS78</strain>
    </source>
</reference>
<dbReference type="SUPFAM" id="SSF51735">
    <property type="entry name" value="NAD(P)-binding Rossmann-fold domains"/>
    <property type="match status" value="1"/>
</dbReference>
<dbReference type="EC" id="5.1.3.2" evidence="4 8"/>
<evidence type="ECO:0000256" key="7">
    <source>
        <dbReference type="ARBA" id="ARBA00023235"/>
    </source>
</evidence>
<dbReference type="InterPro" id="IPR036291">
    <property type="entry name" value="NAD(P)-bd_dom_sf"/>
</dbReference>
<comment type="catalytic activity">
    <reaction evidence="1 8">
        <text>UDP-alpha-D-glucose = UDP-alpha-D-galactose</text>
        <dbReference type="Rhea" id="RHEA:22168"/>
        <dbReference type="ChEBI" id="CHEBI:58885"/>
        <dbReference type="ChEBI" id="CHEBI:66914"/>
        <dbReference type="EC" id="5.1.3.2"/>
    </reaction>
</comment>
<name>A0A123TSD5_STRSU</name>
<dbReference type="GO" id="GO:0005829">
    <property type="term" value="C:cytosol"/>
    <property type="evidence" value="ECO:0007669"/>
    <property type="project" value="TreeGrafter"/>
</dbReference>
<evidence type="ECO:0000256" key="6">
    <source>
        <dbReference type="ARBA" id="ARBA00023027"/>
    </source>
</evidence>
<evidence type="ECO:0000259" key="9">
    <source>
        <dbReference type="Pfam" id="PF16363"/>
    </source>
</evidence>
<comment type="subunit">
    <text evidence="8">Homodimer.</text>
</comment>
<evidence type="ECO:0000256" key="3">
    <source>
        <dbReference type="ARBA" id="ARBA00007637"/>
    </source>
</evidence>
<dbReference type="Proteomes" id="UP000074356">
    <property type="component" value="Unassembled WGS sequence"/>
</dbReference>
<dbReference type="NCBIfam" id="TIGR01179">
    <property type="entry name" value="galE"/>
    <property type="match status" value="1"/>
</dbReference>
<comment type="pathway">
    <text evidence="8">Carbohydrate metabolism; galactose metabolism.</text>
</comment>
<dbReference type="InterPro" id="IPR016040">
    <property type="entry name" value="NAD(P)-bd_dom"/>
</dbReference>
<keyword evidence="7 8" id="KW-0413">Isomerase</keyword>
<evidence type="ECO:0000256" key="8">
    <source>
        <dbReference type="RuleBase" id="RU366046"/>
    </source>
</evidence>
<comment type="cofactor">
    <cofactor evidence="2 8">
        <name>NAD(+)</name>
        <dbReference type="ChEBI" id="CHEBI:57540"/>
    </cofactor>
</comment>
<dbReference type="Pfam" id="PF16363">
    <property type="entry name" value="GDP_Man_Dehyd"/>
    <property type="match status" value="1"/>
</dbReference>
<dbReference type="UniPathway" id="UPA00214"/>